<dbReference type="AlphaFoldDB" id="A0A8E0VNL1"/>
<evidence type="ECO:0000313" key="2">
    <source>
        <dbReference type="EMBL" id="KAA0199249.1"/>
    </source>
</evidence>
<comment type="caution">
    <text evidence="2">The sequence shown here is derived from an EMBL/GenBank/DDBJ whole genome shotgun (WGS) entry which is preliminary data.</text>
</comment>
<dbReference type="EMBL" id="LUCM01001238">
    <property type="protein sequence ID" value="KAA0199249.1"/>
    <property type="molecule type" value="Genomic_DNA"/>
</dbReference>
<evidence type="ECO:0000256" key="1">
    <source>
        <dbReference type="SAM" id="MobiDB-lite"/>
    </source>
</evidence>
<evidence type="ECO:0000313" key="3">
    <source>
        <dbReference type="Proteomes" id="UP000728185"/>
    </source>
</evidence>
<feature type="compositionally biased region" description="Basic and acidic residues" evidence="1">
    <location>
        <begin position="266"/>
        <end position="275"/>
    </location>
</feature>
<reference evidence="2" key="1">
    <citation type="submission" date="2019-05" db="EMBL/GenBank/DDBJ databases">
        <title>Annotation for the trematode Fasciolopsis buski.</title>
        <authorList>
            <person name="Choi Y.-J."/>
        </authorList>
    </citation>
    <scope>NUCLEOTIDE SEQUENCE</scope>
    <source>
        <strain evidence="2">HT</strain>
        <tissue evidence="2">Whole worm</tissue>
    </source>
</reference>
<name>A0A8E0VNL1_9TREM</name>
<sequence length="300" mass="34506">MHFPYQRFLDANGGKLGGWTDQEHGTFLRLRQRRNAKKLIKCSYNSEEQILKADTITVPQTNAQSDLSNSGGHTNEDGNETICPKVSTAAKKLKESEVNDTNVSFYHEVSTVTGTKSPEEVKQHELWWEKLQALEMCKRKAIQEWREKRLSTKCPSITEIGPSSAKSSLRTTLPTVDQLEAQKAALDRWREEKKKVAMEAAQAEEKAALEIQQARSARLERRQVRLNPYTIYKFPQTNIYLNEIKKRLAQYHSTKQAEQAQLAHESATREDEERAHRRAQLSQSVDRIRQRVSSEPLLFN</sequence>
<proteinExistence type="predicted"/>
<gene>
    <name evidence="2" type="ORF">FBUS_07715</name>
</gene>
<protein>
    <submittedName>
        <fullName evidence="2">Uncharacterized protein</fullName>
    </submittedName>
</protein>
<feature type="region of interest" description="Disordered" evidence="1">
    <location>
        <begin position="61"/>
        <end position="81"/>
    </location>
</feature>
<organism evidence="2 3">
    <name type="scientific">Fasciolopsis buskii</name>
    <dbReference type="NCBI Taxonomy" id="27845"/>
    <lineage>
        <taxon>Eukaryota</taxon>
        <taxon>Metazoa</taxon>
        <taxon>Spiralia</taxon>
        <taxon>Lophotrochozoa</taxon>
        <taxon>Platyhelminthes</taxon>
        <taxon>Trematoda</taxon>
        <taxon>Digenea</taxon>
        <taxon>Plagiorchiida</taxon>
        <taxon>Echinostomata</taxon>
        <taxon>Echinostomatoidea</taxon>
        <taxon>Fasciolidae</taxon>
        <taxon>Fasciolopsis</taxon>
    </lineage>
</organism>
<feature type="compositionally biased region" description="Polar residues" evidence="1">
    <location>
        <begin position="61"/>
        <end position="73"/>
    </location>
</feature>
<feature type="region of interest" description="Disordered" evidence="1">
    <location>
        <begin position="255"/>
        <end position="287"/>
    </location>
</feature>
<accession>A0A8E0VNL1</accession>
<dbReference type="OrthoDB" id="6265577at2759"/>
<dbReference type="Proteomes" id="UP000728185">
    <property type="component" value="Unassembled WGS sequence"/>
</dbReference>
<keyword evidence="3" id="KW-1185">Reference proteome</keyword>